<evidence type="ECO:0000313" key="2">
    <source>
        <dbReference type="Proteomes" id="UP000076276"/>
    </source>
</evidence>
<sequence length="280" mass="31995">MYKIHTNTLEKLPMETIVKFDESKLQIHIEYSNKIELAHYINSLDSVNSEYSNYIRTAENHLQPDDIKLFVNEIRSESIITDLIAYSPTLLAFAEHANTLLDFTKHIANTINLLKNNSTHEIIEEDKLSTSTLSNIQGLVEPILNDKNGKISFEGINFGNNCTVNVTINSSDAKDIYNKAQSIKEFRPTPKTNIKEQVLLVFTQTDSSTKNTNNDKGVIESISKNTVKIRFANDELKKEMLFNQHPYGVAFIVDVEIQTINEKPFIYKILKLHECINIDE</sequence>
<gene>
    <name evidence="1" type="ORF">AZH43_04310</name>
</gene>
<dbReference type="AlphaFoldDB" id="A0A151XXH4"/>
<dbReference type="STRING" id="1806892.AZH43_04310"/>
<name>A0A151XXH4_9GAMM</name>
<dbReference type="Proteomes" id="UP000076276">
    <property type="component" value="Unassembled WGS sequence"/>
</dbReference>
<dbReference type="EMBL" id="LUAW01000067">
    <property type="protein sequence ID" value="KYQ70531.1"/>
    <property type="molecule type" value="Genomic_DNA"/>
</dbReference>
<reference evidence="1 2" key="1">
    <citation type="submission" date="2016-03" db="EMBL/GenBank/DDBJ databases">
        <title>Acinetobacter genomospecies 28 strain ANC 4149.</title>
        <authorList>
            <person name="Radolfova-Krizova L."/>
            <person name="Nemec A."/>
        </authorList>
    </citation>
    <scope>NUCLEOTIDE SEQUENCE [LARGE SCALE GENOMIC DNA]</scope>
    <source>
        <strain evidence="1 2">ANC 4149</strain>
    </source>
</reference>
<evidence type="ECO:0000313" key="1">
    <source>
        <dbReference type="EMBL" id="KYQ70531.1"/>
    </source>
</evidence>
<protein>
    <submittedName>
        <fullName evidence="1">Uncharacterized protein</fullName>
    </submittedName>
</protein>
<organism evidence="1 2">
    <name type="scientific">Acinetobacter pragensis</name>
    <dbReference type="NCBI Taxonomy" id="1806892"/>
    <lineage>
        <taxon>Bacteria</taxon>
        <taxon>Pseudomonadati</taxon>
        <taxon>Pseudomonadota</taxon>
        <taxon>Gammaproteobacteria</taxon>
        <taxon>Moraxellales</taxon>
        <taxon>Moraxellaceae</taxon>
        <taxon>Acinetobacter</taxon>
    </lineage>
</organism>
<keyword evidence="2" id="KW-1185">Reference proteome</keyword>
<proteinExistence type="predicted"/>
<comment type="caution">
    <text evidence="1">The sequence shown here is derived from an EMBL/GenBank/DDBJ whole genome shotgun (WGS) entry which is preliminary data.</text>
</comment>
<accession>A0A151XXH4</accession>